<dbReference type="CDD" id="cd24055">
    <property type="entry name" value="ASKHA_NBD_ChPPX-like"/>
    <property type="match status" value="1"/>
</dbReference>
<dbReference type="PANTHER" id="PTHR30005:SF0">
    <property type="entry name" value="RETROGRADE REGULATION PROTEIN 2"/>
    <property type="match status" value="1"/>
</dbReference>
<feature type="domain" description="Ppx/GppA phosphatase N-terminal" evidence="1">
    <location>
        <begin position="77"/>
        <end position="269"/>
    </location>
</feature>
<dbReference type="Pfam" id="PF02541">
    <property type="entry name" value="Ppx-GppA"/>
    <property type="match status" value="1"/>
</dbReference>
<dbReference type="EMBL" id="RARA01000026">
    <property type="protein sequence ID" value="ROT47091.1"/>
    <property type="molecule type" value="Genomic_DNA"/>
</dbReference>
<comment type="caution">
    <text evidence="2">The sequence shown here is derived from an EMBL/GenBank/DDBJ whole genome shotgun (WGS) entry which is preliminary data.</text>
</comment>
<gene>
    <name evidence="2" type="ORF">EDM02_04345</name>
</gene>
<dbReference type="Proteomes" id="UP000270927">
    <property type="component" value="Unassembled WGS sequence"/>
</dbReference>
<dbReference type="GO" id="GO:0016462">
    <property type="term" value="F:pyrophosphatase activity"/>
    <property type="evidence" value="ECO:0007669"/>
    <property type="project" value="TreeGrafter"/>
</dbReference>
<dbReference type="Gene3D" id="3.30.420.40">
    <property type="match status" value="1"/>
</dbReference>
<sequence>MEYIFFRKKDYPLAVSIACVIKHPFNFNVMEKLAVIDLGTNVIKVLVGIIGQAEYRVLYEEKFIGTMSKQPLWQAAISLVDKKNIVDILVRIKQKIDIIGVKYIVAKATSLLREAPNATEIISDIRVATDIEVEIISGVEEANLIYLGISASLTLTKQNGNDVIIDIGGGSVECIIFNHEQQLWEKSFELGIRRVASLFSYNDPITTAQVADLEKYYHTVLGSFFAAANLYKPRKLIGSSGAFRTLLMLYKLHYPCTTPKANDTIKNISIEQFLKIYHIILTTPVGILENKICIEPAFLRLVPLSATLVKLIMQTCNLQEIMITDNSLITGLFIREWNRLRNKPYESYLIP</sequence>
<name>A0A3N2QBF1_9BACT</name>
<protein>
    <recommendedName>
        <fullName evidence="1">Ppx/GppA phosphatase N-terminal domain-containing protein</fullName>
    </recommendedName>
</protein>
<organism evidence="2 3">
    <name type="scientific">Candidatus Cardinium hertigii</name>
    <dbReference type="NCBI Taxonomy" id="247481"/>
    <lineage>
        <taxon>Bacteria</taxon>
        <taxon>Pseudomonadati</taxon>
        <taxon>Bacteroidota</taxon>
        <taxon>Cytophagia</taxon>
        <taxon>Cytophagales</taxon>
        <taxon>Amoebophilaceae</taxon>
        <taxon>Candidatus Cardinium</taxon>
    </lineage>
</organism>
<evidence type="ECO:0000259" key="1">
    <source>
        <dbReference type="Pfam" id="PF02541"/>
    </source>
</evidence>
<accession>A0A3N2QBF1</accession>
<dbReference type="InterPro" id="IPR003695">
    <property type="entry name" value="Ppx_GppA_N"/>
</dbReference>
<dbReference type="AlphaFoldDB" id="A0A3N2QBF1"/>
<keyword evidence="3" id="KW-1185">Reference proteome</keyword>
<evidence type="ECO:0000313" key="2">
    <source>
        <dbReference type="EMBL" id="ROT47091.1"/>
    </source>
</evidence>
<dbReference type="InterPro" id="IPR050273">
    <property type="entry name" value="GppA/Ppx_hydrolase"/>
</dbReference>
<dbReference type="Gene3D" id="3.30.420.150">
    <property type="entry name" value="Exopolyphosphatase. Domain 2"/>
    <property type="match status" value="1"/>
</dbReference>
<evidence type="ECO:0000313" key="3">
    <source>
        <dbReference type="Proteomes" id="UP000270927"/>
    </source>
</evidence>
<proteinExistence type="predicted"/>
<dbReference type="InterPro" id="IPR043129">
    <property type="entry name" value="ATPase_NBD"/>
</dbReference>
<dbReference type="PANTHER" id="PTHR30005">
    <property type="entry name" value="EXOPOLYPHOSPHATASE"/>
    <property type="match status" value="1"/>
</dbReference>
<dbReference type="SUPFAM" id="SSF53067">
    <property type="entry name" value="Actin-like ATPase domain"/>
    <property type="match status" value="2"/>
</dbReference>
<reference evidence="2 3" key="1">
    <citation type="submission" date="2018-09" db="EMBL/GenBank/DDBJ databases">
        <title>Comparative Genomics of Wolbachia-Cardinium Dual Endosymbiosis in a Plant-Parasitic Nematode.</title>
        <authorList>
            <person name="Brown A.M.V."/>
            <person name="Wasala S.K."/>
            <person name="Howe D.K."/>
            <person name="Peetz A.B."/>
            <person name="Zasada I.A."/>
            <person name="Denver D.R."/>
        </authorList>
    </citation>
    <scope>NUCLEOTIDE SEQUENCE [LARGE SCALE GENOMIC DNA]</scope>
    <source>
        <strain evidence="2 3">Pp_1</strain>
    </source>
</reference>